<sequence length="215" mass="22682">MSEQHDTPDGFAPSGPGPGDEGLATEATPQEAAAAADPDAAAGEARGDVEGVAEEVLDGEPPTDGEAAEAAPEEPDWKDKYVRAVAELDNVRKRARRDAAAGELRGVSRLARELLPALDNLDRALAHLTEAPDAGDAQIVEGLRIVHRELHGALAQAGIESYDPTGEEFDPRYHEALSQQTAPEGTLPGTVVTVYQPGYRLRDEVLRPAKVIVAG</sequence>
<dbReference type="GO" id="GO:0051087">
    <property type="term" value="F:protein-folding chaperone binding"/>
    <property type="evidence" value="ECO:0007669"/>
    <property type="project" value="InterPro"/>
</dbReference>
<evidence type="ECO:0000256" key="9">
    <source>
        <dbReference type="ARBA" id="ARBA00076414"/>
    </source>
</evidence>
<dbReference type="Gene3D" id="2.30.22.10">
    <property type="entry name" value="Head domain of nucleotide exchange factor GrpE"/>
    <property type="match status" value="1"/>
</dbReference>
<dbReference type="Proteomes" id="UP000005143">
    <property type="component" value="Unassembled WGS sequence"/>
</dbReference>
<dbReference type="InterPro" id="IPR013805">
    <property type="entry name" value="GrpE_CC"/>
</dbReference>
<comment type="similarity">
    <text evidence="2 10 12">Belongs to the GrpE family.</text>
</comment>
<dbReference type="InterPro" id="IPR000740">
    <property type="entry name" value="GrpE"/>
</dbReference>
<dbReference type="GO" id="GO:0042803">
    <property type="term" value="F:protein homodimerization activity"/>
    <property type="evidence" value="ECO:0007669"/>
    <property type="project" value="InterPro"/>
</dbReference>
<evidence type="ECO:0000256" key="12">
    <source>
        <dbReference type="RuleBase" id="RU004478"/>
    </source>
</evidence>
<evidence type="ECO:0000256" key="11">
    <source>
        <dbReference type="RuleBase" id="RU000639"/>
    </source>
</evidence>
<evidence type="ECO:0000313" key="14">
    <source>
        <dbReference type="EMBL" id="EHN08860.1"/>
    </source>
</evidence>
<feature type="compositionally biased region" description="Low complexity" evidence="13">
    <location>
        <begin position="24"/>
        <end position="44"/>
    </location>
</feature>
<dbReference type="SUPFAM" id="SSF51064">
    <property type="entry name" value="Head domain of nucleotide exchange factor GrpE"/>
    <property type="match status" value="1"/>
</dbReference>
<evidence type="ECO:0000256" key="3">
    <source>
        <dbReference type="ARBA" id="ARBA00011738"/>
    </source>
</evidence>
<evidence type="ECO:0000256" key="10">
    <source>
        <dbReference type="HAMAP-Rule" id="MF_01151"/>
    </source>
</evidence>
<dbReference type="GO" id="GO:0051082">
    <property type="term" value="F:unfolded protein binding"/>
    <property type="evidence" value="ECO:0007669"/>
    <property type="project" value="TreeGrafter"/>
</dbReference>
<dbReference type="InterPro" id="IPR009012">
    <property type="entry name" value="GrpE_head"/>
</dbReference>
<gene>
    <name evidence="10" type="primary">grpE</name>
    <name evidence="14" type="ORF">PAI11_43220</name>
</gene>
<evidence type="ECO:0000256" key="8">
    <source>
        <dbReference type="ARBA" id="ARBA00072274"/>
    </source>
</evidence>
<dbReference type="PROSITE" id="PS01071">
    <property type="entry name" value="GRPE"/>
    <property type="match status" value="1"/>
</dbReference>
<feature type="region of interest" description="Disordered" evidence="13">
    <location>
        <begin position="1"/>
        <end position="78"/>
    </location>
</feature>
<keyword evidence="6 10" id="KW-0143">Chaperone</keyword>
<evidence type="ECO:0000313" key="15">
    <source>
        <dbReference type="Proteomes" id="UP000005143"/>
    </source>
</evidence>
<dbReference type="SUPFAM" id="SSF58014">
    <property type="entry name" value="Coiled-coil domain of nucleotide exchange factor GrpE"/>
    <property type="match status" value="1"/>
</dbReference>
<comment type="subcellular location">
    <subcellularLocation>
        <location evidence="1 10">Cytoplasm</location>
    </subcellularLocation>
</comment>
<dbReference type="PRINTS" id="PR00773">
    <property type="entry name" value="GRPEPROTEIN"/>
</dbReference>
<proteinExistence type="inferred from homology"/>
<evidence type="ECO:0000256" key="2">
    <source>
        <dbReference type="ARBA" id="ARBA00009054"/>
    </source>
</evidence>
<comment type="function">
    <text evidence="7 10 11">Participates actively in the response to hyperosmotic and heat shock by preventing the aggregation of stress-denatured proteins, in association with DnaK and GrpE. It is the nucleotide exchange factor for DnaK and may function as a thermosensor. Unfolded proteins bind initially to DnaJ; upon interaction with the DnaJ-bound protein, DnaK hydrolyzes its bound ATP, resulting in the formation of a stable complex. GrpE releases ADP from DnaK; ATP binding to DnaK triggers the release of the substrate protein, thus completing the reaction cycle. Several rounds of ATP-dependent interactions between DnaJ, DnaK and GrpE are required for fully efficient folding.</text>
</comment>
<protein>
    <recommendedName>
        <fullName evidence="8 10">Protein GrpE</fullName>
    </recommendedName>
    <alternativeName>
        <fullName evidence="9 10">HSP-70 cofactor</fullName>
    </alternativeName>
</protein>
<keyword evidence="15" id="KW-1185">Reference proteome</keyword>
<name>H0EBT9_9ACTN</name>
<dbReference type="EMBL" id="AGUD01000317">
    <property type="protein sequence ID" value="EHN08860.1"/>
    <property type="molecule type" value="Genomic_DNA"/>
</dbReference>
<dbReference type="Pfam" id="PF01025">
    <property type="entry name" value="GrpE"/>
    <property type="match status" value="1"/>
</dbReference>
<organism evidence="14 15">
    <name type="scientific">Patulibacter medicamentivorans</name>
    <dbReference type="NCBI Taxonomy" id="1097667"/>
    <lineage>
        <taxon>Bacteria</taxon>
        <taxon>Bacillati</taxon>
        <taxon>Actinomycetota</taxon>
        <taxon>Thermoleophilia</taxon>
        <taxon>Solirubrobacterales</taxon>
        <taxon>Patulibacteraceae</taxon>
        <taxon>Patulibacter</taxon>
    </lineage>
</organism>
<dbReference type="GO" id="GO:0000774">
    <property type="term" value="F:adenyl-nucleotide exchange factor activity"/>
    <property type="evidence" value="ECO:0007669"/>
    <property type="project" value="InterPro"/>
</dbReference>
<keyword evidence="5 10" id="KW-0346">Stress response</keyword>
<dbReference type="PANTHER" id="PTHR21237">
    <property type="entry name" value="GRPE PROTEIN"/>
    <property type="match status" value="1"/>
</dbReference>
<dbReference type="GO" id="GO:0005829">
    <property type="term" value="C:cytosol"/>
    <property type="evidence" value="ECO:0007669"/>
    <property type="project" value="TreeGrafter"/>
</dbReference>
<dbReference type="HAMAP" id="MF_01151">
    <property type="entry name" value="GrpE"/>
    <property type="match status" value="1"/>
</dbReference>
<evidence type="ECO:0000256" key="7">
    <source>
        <dbReference type="ARBA" id="ARBA00053401"/>
    </source>
</evidence>
<dbReference type="AlphaFoldDB" id="H0EBT9"/>
<evidence type="ECO:0000256" key="6">
    <source>
        <dbReference type="ARBA" id="ARBA00023186"/>
    </source>
</evidence>
<comment type="subunit">
    <text evidence="3 10">Homodimer.</text>
</comment>
<dbReference type="OrthoDB" id="5191115at2"/>
<dbReference type="CDD" id="cd00446">
    <property type="entry name" value="GrpE"/>
    <property type="match status" value="1"/>
</dbReference>
<accession>H0EBT9</accession>
<comment type="caution">
    <text evidence="14">The sequence shown here is derived from an EMBL/GenBank/DDBJ whole genome shotgun (WGS) entry which is preliminary data.</text>
</comment>
<dbReference type="FunFam" id="2.30.22.10:FF:000001">
    <property type="entry name" value="Protein GrpE"/>
    <property type="match status" value="1"/>
</dbReference>
<evidence type="ECO:0000256" key="4">
    <source>
        <dbReference type="ARBA" id="ARBA00022490"/>
    </source>
</evidence>
<dbReference type="PANTHER" id="PTHR21237:SF23">
    <property type="entry name" value="GRPE PROTEIN HOMOLOG, MITOCHONDRIAL"/>
    <property type="match status" value="1"/>
</dbReference>
<dbReference type="RefSeq" id="WP_007579243.1">
    <property type="nucleotide sequence ID" value="NZ_AGUD01000317.1"/>
</dbReference>
<keyword evidence="4 10" id="KW-0963">Cytoplasm</keyword>
<dbReference type="GO" id="GO:0006457">
    <property type="term" value="P:protein folding"/>
    <property type="evidence" value="ECO:0007669"/>
    <property type="project" value="InterPro"/>
</dbReference>
<reference evidence="14 15" key="1">
    <citation type="journal article" date="2013" name="Biodegradation">
        <title>Quantitative proteomic analysis of ibuprofen-degrading Patulibacter sp. strain I11.</title>
        <authorList>
            <person name="Almeida B."/>
            <person name="Kjeldal H."/>
            <person name="Lolas I."/>
            <person name="Knudsen A.D."/>
            <person name="Carvalho G."/>
            <person name="Nielsen K.L."/>
            <person name="Barreto Crespo M.T."/>
            <person name="Stensballe A."/>
            <person name="Nielsen J.L."/>
        </authorList>
    </citation>
    <scope>NUCLEOTIDE SEQUENCE [LARGE SCALE GENOMIC DNA]</scope>
    <source>
        <strain evidence="14 15">I11</strain>
    </source>
</reference>
<evidence type="ECO:0000256" key="13">
    <source>
        <dbReference type="SAM" id="MobiDB-lite"/>
    </source>
</evidence>
<evidence type="ECO:0000256" key="5">
    <source>
        <dbReference type="ARBA" id="ARBA00023016"/>
    </source>
</evidence>
<feature type="compositionally biased region" description="Acidic residues" evidence="13">
    <location>
        <begin position="51"/>
        <end position="74"/>
    </location>
</feature>
<evidence type="ECO:0000256" key="1">
    <source>
        <dbReference type="ARBA" id="ARBA00004496"/>
    </source>
</evidence>
<dbReference type="Gene3D" id="3.90.20.20">
    <property type="match status" value="1"/>
</dbReference>